<protein>
    <submittedName>
        <fullName evidence="4">Retrovirus-related Pol polyprotein from transposon TNT 1-94</fullName>
    </submittedName>
</protein>
<feature type="coiled-coil region" evidence="1">
    <location>
        <begin position="66"/>
        <end position="107"/>
    </location>
</feature>
<reference evidence="4 5" key="1">
    <citation type="submission" date="2016-02" db="EMBL/GenBank/DDBJ databases">
        <title>Genome analysis of coral dinoflagellate symbionts highlights evolutionary adaptations to a symbiotic lifestyle.</title>
        <authorList>
            <person name="Aranda M."/>
            <person name="Li Y."/>
            <person name="Liew Y.J."/>
            <person name="Baumgarten S."/>
            <person name="Simakov O."/>
            <person name="Wilson M."/>
            <person name="Piel J."/>
            <person name="Ashoor H."/>
            <person name="Bougouffa S."/>
            <person name="Bajic V.B."/>
            <person name="Ryu T."/>
            <person name="Ravasi T."/>
            <person name="Bayer T."/>
            <person name="Micklem G."/>
            <person name="Kim H."/>
            <person name="Bhak J."/>
            <person name="Lajeunesse T.C."/>
            <person name="Voolstra C.R."/>
        </authorList>
    </citation>
    <scope>NUCLEOTIDE SEQUENCE [LARGE SCALE GENOMIC DNA]</scope>
    <source>
        <strain evidence="4 5">CCMP2467</strain>
    </source>
</reference>
<comment type="caution">
    <text evidence="4">The sequence shown here is derived from an EMBL/GenBank/DDBJ whole genome shotgun (WGS) entry which is preliminary data.</text>
</comment>
<evidence type="ECO:0000256" key="2">
    <source>
        <dbReference type="SAM" id="MobiDB-lite"/>
    </source>
</evidence>
<dbReference type="GO" id="GO:0003676">
    <property type="term" value="F:nucleic acid binding"/>
    <property type="evidence" value="ECO:0007669"/>
    <property type="project" value="InterPro"/>
</dbReference>
<feature type="domain" description="Integrase catalytic" evidence="3">
    <location>
        <begin position="1308"/>
        <end position="1491"/>
    </location>
</feature>
<gene>
    <name evidence="4" type="ORF">AK812_SmicGene19965</name>
</gene>
<feature type="compositionally biased region" description="Polar residues" evidence="2">
    <location>
        <begin position="1192"/>
        <end position="1204"/>
    </location>
</feature>
<feature type="region of interest" description="Disordered" evidence="2">
    <location>
        <begin position="770"/>
        <end position="789"/>
    </location>
</feature>
<dbReference type="InterPro" id="IPR036397">
    <property type="entry name" value="RNaseH_sf"/>
</dbReference>
<dbReference type="InterPro" id="IPR013103">
    <property type="entry name" value="RVT_2"/>
</dbReference>
<evidence type="ECO:0000313" key="4">
    <source>
        <dbReference type="EMBL" id="OLP97677.1"/>
    </source>
</evidence>
<evidence type="ECO:0000259" key="3">
    <source>
        <dbReference type="PROSITE" id="PS50994"/>
    </source>
</evidence>
<feature type="region of interest" description="Disordered" evidence="2">
    <location>
        <begin position="1182"/>
        <end position="1221"/>
    </location>
</feature>
<feature type="region of interest" description="Disordered" evidence="2">
    <location>
        <begin position="292"/>
        <end position="313"/>
    </location>
</feature>
<dbReference type="InterPro" id="IPR001584">
    <property type="entry name" value="Integrase_cat-core"/>
</dbReference>
<evidence type="ECO:0000313" key="5">
    <source>
        <dbReference type="Proteomes" id="UP000186817"/>
    </source>
</evidence>
<proteinExistence type="predicted"/>
<dbReference type="SUPFAM" id="SSF53098">
    <property type="entry name" value="Ribonuclease H-like"/>
    <property type="match status" value="1"/>
</dbReference>
<dbReference type="GO" id="GO:0015074">
    <property type="term" value="P:DNA integration"/>
    <property type="evidence" value="ECO:0007669"/>
    <property type="project" value="InterPro"/>
</dbReference>
<dbReference type="Pfam" id="PF07727">
    <property type="entry name" value="RVT_2"/>
    <property type="match status" value="1"/>
</dbReference>
<feature type="region of interest" description="Disordered" evidence="2">
    <location>
        <begin position="519"/>
        <end position="566"/>
    </location>
</feature>
<dbReference type="OrthoDB" id="419731at2759"/>
<keyword evidence="5" id="KW-1185">Reference proteome</keyword>
<dbReference type="PROSITE" id="PS50994">
    <property type="entry name" value="INTEGRASE"/>
    <property type="match status" value="1"/>
</dbReference>
<dbReference type="Gene3D" id="3.30.420.10">
    <property type="entry name" value="Ribonuclease H-like superfamily/Ribonuclease H"/>
    <property type="match status" value="1"/>
</dbReference>
<keyword evidence="1" id="KW-0175">Coiled coil</keyword>
<name>A0A1Q9DR67_SYMMI</name>
<dbReference type="Proteomes" id="UP000186817">
    <property type="component" value="Unassembled WGS sequence"/>
</dbReference>
<organism evidence="4 5">
    <name type="scientific">Symbiodinium microadriaticum</name>
    <name type="common">Dinoflagellate</name>
    <name type="synonym">Zooxanthella microadriatica</name>
    <dbReference type="NCBI Taxonomy" id="2951"/>
    <lineage>
        <taxon>Eukaryota</taxon>
        <taxon>Sar</taxon>
        <taxon>Alveolata</taxon>
        <taxon>Dinophyceae</taxon>
        <taxon>Suessiales</taxon>
        <taxon>Symbiodiniaceae</taxon>
        <taxon>Symbiodinium</taxon>
    </lineage>
</organism>
<dbReference type="EMBL" id="LSRX01000425">
    <property type="protein sequence ID" value="OLP97677.1"/>
    <property type="molecule type" value="Genomic_DNA"/>
</dbReference>
<evidence type="ECO:0000256" key="1">
    <source>
        <dbReference type="SAM" id="Coils"/>
    </source>
</evidence>
<accession>A0A1Q9DR67</accession>
<feature type="region of interest" description="Disordered" evidence="2">
    <location>
        <begin position="440"/>
        <end position="459"/>
    </location>
</feature>
<sequence length="2236" mass="245092">MQATRLEVPTSVLQQFAQAASLDTSLLNDLRAAVVELNDRLQYRSNVLGGACVTLHSGYNVMLENLDRIQQGMDAHNRVLANLVQENQSLKHQLEETRECLERVQVEASQARLGPVQWKAQIEAHIVNIQSELSGHLDEVRALSQNTASRLGPLEEAARRGTSTKDSDVHARLTDLASITEGVRNQMGAMESRQEALIGDISSIRQEFQAVTEQQDSLHQEVMQLQTLCEHFWIADAEEQGLPGDDAEVNAYEQEWWGMPAGCGYEDTGAVEDVAATAVPVSNINPGVNQGPIGGLQGHAGSNQPPPGLSAEDGVAAAAPAKAVDQSDENIHHGRWKLLQEVPELNLGSGEPWELGMRLRTWTKQVEAVAGTIAPSFSDYVKSQFQLAEHRHQNRMVGLADYRDSDPLPKVRVEDTEKENRLVLLLIRCLPAELKQSVMEKHGEASKGKGKGKGGGKTTAAAEKPCAALSAVVADWEMQAKPKAAASADSSSGNTLVGAKASSVTMTAGSVVAMAVGEDSFSSSGDSSLDDEDLQSMAGEASTPEWSDVEQGNVPSEDESEEEPRDPMTFQLRNAPLWVLNLSPAEYLQWSTPGGIMDRAQNDFHEQRNPNSIVWPVWWTIAFDHLDTNADGVIQVTEDVVMLQCNLATVRCEDEVCRQVFVVWICEEETGQERMLAVNRMWQRPVVYRHDGDGERAQLISATPGETRHNQWTAISATPGATRHNQWTATSSWEPPIWSLGDGVPSAKAPTVAMPPPLQRPQAKAKATATASFSITPRRPPAARAPAERPGRLLEAHAAQAESRGMKCSTETLVLADSGANELIRPAGDAAPSRSTKVSLTLADGNLTFAWKTRDGELAIPGDSSSWIAPVGKIVELGYRFEWDPITGAQLSREGDVFHMQVENGLPYLTWSDFTIIRRQLSQAYKARRRFHGAQAQSDTALKSVTMEELIDCEMGNLCYDMGGEQQQKPGEDFAERLLRKKQLTYDDLLDALSKAALEPQRKRRTCVMSEDAKVSSWLFGAYGGATPGVTQRTADRPMLTRLVNKFMSQQLPGMTWSSFTVSYNVAFAPHRDKGNEPGTQNIFVVASDKSMCTGGELWIENPDGEHVRRVSEKQSLRGIVMPTLRNPVVFMPHRWHGTAPWSGNRIALTFFTTRGTDAFSQEERARLRDLGFWCKPSPEAAASEEAHRHPTTASASLDSTSVLQDPEFPDPATTRVSGTEVTEGIQDAGEFRGGFQGRVAEIDGASSCSLDYEPSELGGIEMSGQRAPTAPPLLEAEEDTSSAKEDPFFYAHKKEPEHTAADYGSRGTLKPHRRLKAEDVAQGCLSIDLTGPFKVGLGGYRYALVANFNPVNATPLYFMRPLRRRLREEVVAATFDIIAQVHSMAGCRPEVVRLHSDNAAEFVSKTMCDEAAKKGLYKTTSVPYEHASNGRAERAIRYLKEKATRYILEASAPPEIWPYALAEAALVQRAEVTGARCMKGQPVPWTTVAITKHGAEPFTSKTETARFLCRDEHTASGALVLVKRNGQNVIVRSRLPAIIPAEQKTWRTHITPLGDMVWVSNCGDVQDADALRDIGQDLGLVTYEESTFPASGDRCFLSGSVGSANANTLKSNPHPDHAGKYHLLSYEEENAGNEIEASLLEASVAPAQAETVDLKAFFQGSRQKEWRESLMAEYAKMDGVLREVPRSKLREYLKLSPEAKLPREIPSKVVPTLKPSDDERANADGFMEKSRICACGNFEEATDNNGEPWTSSNIPPEIVRCFVSLAAKVDNWTLGGLDVEAAFLNADISGDPVIITPPKIMRDLEIIAEGTVWVAERNIYGLRRGPTEWEKERDTKLDDADLPPGEGDKLGTLHLVPLKLAAGLWKVTDDAGVTRGACCAYVDDGLIVGDIEVVRRVTALIRSFWAIKGQGVLVRPGAQVDGPLKIDGDFTLKPVTSMRFLGAEISVNETGLSIGQSKYVAQELRCRGWLSLKGSESLPVPDEGLKGAEPRTERFEETKRLAQKECGTLMWLALRSRPDIAACLGIAATQITSRPGESLRLCKGIWRYLRATWDQTLSYSFAEAGENPAPTPEPHEGPHKWIFRIVTDASLAPGGSRSRSGVALFLGEHLLYWKSQRQALVAWSATEAEVEATAIGFQDGLKLHAVISELVDGAVPIRAYGDNAGAIQLLTKERFHEQAMRTRHFAIRVAYLRDLACRHAVKILHKGTNDLEADGLTKVLGRAKLATARRQLHIM</sequence>
<dbReference type="CDD" id="cd09272">
    <property type="entry name" value="RNase_HI_RT_Ty1"/>
    <property type="match status" value="1"/>
</dbReference>
<dbReference type="InterPro" id="IPR012337">
    <property type="entry name" value="RNaseH-like_sf"/>
</dbReference>